<accession>A0A0V0XZS7</accession>
<sequence>LNCEEMSLAVWPPLLLLCSMALTTSPPAFEITAGHQIVADDLCPGVDRVGRCSGSIVKTRPPNRLWVESG</sequence>
<name>A0A0V0XZS7_TRIPS</name>
<reference evidence="2 3" key="1">
    <citation type="submission" date="2015-01" db="EMBL/GenBank/DDBJ databases">
        <title>Evolution of Trichinella species and genotypes.</title>
        <authorList>
            <person name="Korhonen P.K."/>
            <person name="Edoardo P."/>
            <person name="Giuseppe L.R."/>
            <person name="Gasser R.B."/>
        </authorList>
    </citation>
    <scope>NUCLEOTIDE SEQUENCE [LARGE SCALE GENOMIC DNA]</scope>
    <source>
        <strain evidence="2">ISS141</strain>
    </source>
</reference>
<feature type="signal peptide" evidence="1">
    <location>
        <begin position="1"/>
        <end position="23"/>
    </location>
</feature>
<evidence type="ECO:0000313" key="2">
    <source>
        <dbReference type="EMBL" id="KRX93402.1"/>
    </source>
</evidence>
<proteinExistence type="predicted"/>
<feature type="chain" id="PRO_5006872859" evidence="1">
    <location>
        <begin position="24"/>
        <end position="70"/>
    </location>
</feature>
<dbReference type="Proteomes" id="UP000054815">
    <property type="component" value="Unassembled WGS sequence"/>
</dbReference>
<dbReference type="EMBL" id="JYDU01000089">
    <property type="protein sequence ID" value="KRX93402.1"/>
    <property type="molecule type" value="Genomic_DNA"/>
</dbReference>
<protein>
    <submittedName>
        <fullName evidence="2">Uncharacterized protein</fullName>
    </submittedName>
</protein>
<comment type="caution">
    <text evidence="2">The sequence shown here is derived from an EMBL/GenBank/DDBJ whole genome shotgun (WGS) entry which is preliminary data.</text>
</comment>
<gene>
    <name evidence="2" type="ORF">T4E_3931</name>
</gene>
<evidence type="ECO:0000256" key="1">
    <source>
        <dbReference type="SAM" id="SignalP"/>
    </source>
</evidence>
<evidence type="ECO:0000313" key="3">
    <source>
        <dbReference type="Proteomes" id="UP000054815"/>
    </source>
</evidence>
<organism evidence="2 3">
    <name type="scientific">Trichinella pseudospiralis</name>
    <name type="common">Parasitic roundworm</name>
    <dbReference type="NCBI Taxonomy" id="6337"/>
    <lineage>
        <taxon>Eukaryota</taxon>
        <taxon>Metazoa</taxon>
        <taxon>Ecdysozoa</taxon>
        <taxon>Nematoda</taxon>
        <taxon>Enoplea</taxon>
        <taxon>Dorylaimia</taxon>
        <taxon>Trichinellida</taxon>
        <taxon>Trichinellidae</taxon>
        <taxon>Trichinella</taxon>
    </lineage>
</organism>
<feature type="non-terminal residue" evidence="2">
    <location>
        <position position="1"/>
    </location>
</feature>
<keyword evidence="1" id="KW-0732">Signal</keyword>
<dbReference type="AlphaFoldDB" id="A0A0V0XZS7"/>